<dbReference type="SMART" id="SM00672">
    <property type="entry name" value="CAP10"/>
    <property type="match status" value="1"/>
</dbReference>
<dbReference type="InterPro" id="IPR051091">
    <property type="entry name" value="O-Glucosyltr/Glycosyltrsf_90"/>
</dbReference>
<protein>
    <submittedName>
        <fullName evidence="2">O-glucosyltransferase rumi</fullName>
    </submittedName>
</protein>
<dbReference type="PANTHER" id="PTHR12203">
    <property type="entry name" value="KDEL LYS-ASP-GLU-LEU CONTAINING - RELATED"/>
    <property type="match status" value="1"/>
</dbReference>
<comment type="caution">
    <text evidence="2">The sequence shown here is derived from an EMBL/GenBank/DDBJ whole genome shotgun (WGS) entry which is preliminary data.</text>
</comment>
<keyword evidence="3" id="KW-1185">Reference proteome</keyword>
<dbReference type="PANTHER" id="PTHR12203:SF74">
    <property type="entry name" value="GLYCOSYLTRANSFERASE"/>
    <property type="match status" value="1"/>
</dbReference>
<feature type="domain" description="Glycosyl transferase CAP10" evidence="1">
    <location>
        <begin position="168"/>
        <end position="413"/>
    </location>
</feature>
<proteinExistence type="predicted"/>
<gene>
    <name evidence="2" type="ORF">AAHA92_24557</name>
</gene>
<evidence type="ECO:0000259" key="1">
    <source>
        <dbReference type="SMART" id="SM00672"/>
    </source>
</evidence>
<name>A0ABD1GAV1_SALDI</name>
<sequence>MMNNNRLWSRPRLPSFVNVKRAPSLLLHLLIFISLLFLAPWIRLVTTNTTRMYDPVIAVENKSSPIPDCVTWNSTGICPKIHPASSPANERGGSSCPDYFRWIHEDLRHWRKTGITERMVSEARRTAHFRLTILGGKMYVERFREAYQSRVLFTLWGFAQLMRRYGGKLPDLELMFDCDDLPVVGAEQYGVGPPPLFRYSANNSTLDIVFPDWTFWGWAEINIKPWSRFLKEIKEGMEMLKWEDRVPYAYWKGNPRVYRQRYLLLKCNLTLQNDWNARVYTIDWKKEARRGFMQSNLAKQCTHRYMIYVEGQAWSVSEKYILACNSPTLLIQSRWHDFFTRGLVPQRHYWPVRDSQMCKSIKFAVEWGNNHTAKAKEIGEAGSHFAHEALRMENVYDYMFHLLSEYAKLFKYKPKIPPGATELCSEALACHAHGKWREFMDESMEKFPSDSPPCMMPPPFDLGALARAKMEAVDEVEAWEDEYLRKKDNVLH</sequence>
<dbReference type="EMBL" id="JBEAFC010000009">
    <property type="protein sequence ID" value="KAL1540161.1"/>
    <property type="molecule type" value="Genomic_DNA"/>
</dbReference>
<evidence type="ECO:0000313" key="2">
    <source>
        <dbReference type="EMBL" id="KAL1540161.1"/>
    </source>
</evidence>
<organism evidence="2 3">
    <name type="scientific">Salvia divinorum</name>
    <name type="common">Maria pastora</name>
    <name type="synonym">Diviner's sage</name>
    <dbReference type="NCBI Taxonomy" id="28513"/>
    <lineage>
        <taxon>Eukaryota</taxon>
        <taxon>Viridiplantae</taxon>
        <taxon>Streptophyta</taxon>
        <taxon>Embryophyta</taxon>
        <taxon>Tracheophyta</taxon>
        <taxon>Spermatophyta</taxon>
        <taxon>Magnoliopsida</taxon>
        <taxon>eudicotyledons</taxon>
        <taxon>Gunneridae</taxon>
        <taxon>Pentapetalae</taxon>
        <taxon>asterids</taxon>
        <taxon>lamiids</taxon>
        <taxon>Lamiales</taxon>
        <taxon>Lamiaceae</taxon>
        <taxon>Nepetoideae</taxon>
        <taxon>Mentheae</taxon>
        <taxon>Salviinae</taxon>
        <taxon>Salvia</taxon>
        <taxon>Salvia subgen. Calosphace</taxon>
    </lineage>
</organism>
<dbReference type="AlphaFoldDB" id="A0ABD1GAV1"/>
<dbReference type="Proteomes" id="UP001567538">
    <property type="component" value="Unassembled WGS sequence"/>
</dbReference>
<evidence type="ECO:0000313" key="3">
    <source>
        <dbReference type="Proteomes" id="UP001567538"/>
    </source>
</evidence>
<accession>A0ABD1GAV1</accession>
<dbReference type="Pfam" id="PF05686">
    <property type="entry name" value="Glyco_transf_90"/>
    <property type="match status" value="1"/>
</dbReference>
<dbReference type="InterPro" id="IPR006598">
    <property type="entry name" value="CAP10"/>
</dbReference>
<reference evidence="2 3" key="1">
    <citation type="submission" date="2024-06" db="EMBL/GenBank/DDBJ databases">
        <title>A chromosome level genome sequence of Diviner's sage (Salvia divinorum).</title>
        <authorList>
            <person name="Ford S.A."/>
            <person name="Ro D.-K."/>
            <person name="Ness R.W."/>
            <person name="Phillips M.A."/>
        </authorList>
    </citation>
    <scope>NUCLEOTIDE SEQUENCE [LARGE SCALE GENOMIC DNA]</scope>
    <source>
        <strain evidence="2">SAF-2024a</strain>
        <tissue evidence="2">Leaf</tissue>
    </source>
</reference>